<dbReference type="Gene3D" id="1.10.287.110">
    <property type="entry name" value="DnaJ domain"/>
    <property type="match status" value="1"/>
</dbReference>
<dbReference type="SMART" id="SM00271">
    <property type="entry name" value="DnaJ"/>
    <property type="match status" value="1"/>
</dbReference>
<name>A0A9W8KYY4_9FUNG</name>
<evidence type="ECO:0000256" key="1">
    <source>
        <dbReference type="SAM" id="MobiDB-lite"/>
    </source>
</evidence>
<protein>
    <submittedName>
        <fullName evidence="3">DnaJ domain-containing protein</fullName>
    </submittedName>
</protein>
<evidence type="ECO:0000313" key="4">
    <source>
        <dbReference type="Proteomes" id="UP001151518"/>
    </source>
</evidence>
<feature type="domain" description="J" evidence="2">
    <location>
        <begin position="36"/>
        <end position="100"/>
    </location>
</feature>
<dbReference type="PANTHER" id="PTHR46620:SF1">
    <property type="entry name" value="J DOMAIN-CONTAINING PROTEIN SPF31"/>
    <property type="match status" value="1"/>
</dbReference>
<evidence type="ECO:0000313" key="3">
    <source>
        <dbReference type="EMBL" id="KAJ2678196.1"/>
    </source>
</evidence>
<dbReference type="Pfam" id="PF00226">
    <property type="entry name" value="DnaJ"/>
    <property type="match status" value="1"/>
</dbReference>
<feature type="region of interest" description="Disordered" evidence="1">
    <location>
        <begin position="162"/>
        <end position="226"/>
    </location>
</feature>
<feature type="compositionally biased region" description="Basic and acidic residues" evidence="1">
    <location>
        <begin position="162"/>
        <end position="195"/>
    </location>
</feature>
<accession>A0A9W8KYY4</accession>
<dbReference type="InterPro" id="IPR001623">
    <property type="entry name" value="DnaJ_domain"/>
</dbReference>
<dbReference type="Proteomes" id="UP001151518">
    <property type="component" value="Unassembled WGS sequence"/>
</dbReference>
<evidence type="ECO:0000259" key="2">
    <source>
        <dbReference type="PROSITE" id="PS50076"/>
    </source>
</evidence>
<dbReference type="OrthoDB" id="342454at2759"/>
<dbReference type="PRINTS" id="PR00625">
    <property type="entry name" value="JDOMAIN"/>
</dbReference>
<dbReference type="PANTHER" id="PTHR46620">
    <property type="entry name" value="J DOMAIN-CONTAINING PROTEIN SPF31"/>
    <property type="match status" value="1"/>
</dbReference>
<feature type="compositionally biased region" description="Basic residues" evidence="1">
    <location>
        <begin position="208"/>
        <end position="226"/>
    </location>
</feature>
<comment type="caution">
    <text evidence="3">The sequence shown here is derived from an EMBL/GenBank/DDBJ whole genome shotgun (WGS) entry which is preliminary data.</text>
</comment>
<dbReference type="InterPro" id="IPR036869">
    <property type="entry name" value="J_dom_sf"/>
</dbReference>
<proteinExistence type="predicted"/>
<dbReference type="CDD" id="cd06257">
    <property type="entry name" value="DnaJ"/>
    <property type="match status" value="1"/>
</dbReference>
<dbReference type="AlphaFoldDB" id="A0A9W8KYY4"/>
<dbReference type="EMBL" id="JANBTW010000023">
    <property type="protein sequence ID" value="KAJ2678196.1"/>
    <property type="molecule type" value="Genomic_DNA"/>
</dbReference>
<dbReference type="PROSITE" id="PS50076">
    <property type="entry name" value="DNAJ_2"/>
    <property type="match status" value="1"/>
</dbReference>
<dbReference type="SUPFAM" id="SSF46565">
    <property type="entry name" value="Chaperone J-domain"/>
    <property type="match status" value="1"/>
</dbReference>
<organism evidence="3 4">
    <name type="scientific">Coemansia spiralis</name>
    <dbReference type="NCBI Taxonomy" id="417178"/>
    <lineage>
        <taxon>Eukaryota</taxon>
        <taxon>Fungi</taxon>
        <taxon>Fungi incertae sedis</taxon>
        <taxon>Zoopagomycota</taxon>
        <taxon>Kickxellomycotina</taxon>
        <taxon>Kickxellomycetes</taxon>
        <taxon>Kickxellales</taxon>
        <taxon>Kickxellaceae</taxon>
        <taxon>Coemansia</taxon>
    </lineage>
</organism>
<sequence length="226" mass="25998">MSGAEAKEVDQLLQHESMQLYCKQEVERVLAQSPLDPFAILGVQRTCSENDIKLAYRSKSRLIHPDKTVHDRAREAFEKLKKAETELMDESKRKTILAMMQEARRELAAEWRAEVQSGKRREEDAGQTTQAFEDAALAKYRSIMIDIEWRRRQKLKQEMAAEGAARIKEEEQAKERRKKRDADKAWEDSRDERVSNWRSFQAAGAKGSKSKSKSQGKKAKLASKTA</sequence>
<gene>
    <name evidence="3" type="primary">spf31</name>
    <name evidence="3" type="ORF">GGI25_002547</name>
</gene>
<reference evidence="3" key="1">
    <citation type="submission" date="2022-07" db="EMBL/GenBank/DDBJ databases">
        <title>Phylogenomic reconstructions and comparative analyses of Kickxellomycotina fungi.</title>
        <authorList>
            <person name="Reynolds N.K."/>
            <person name="Stajich J.E."/>
            <person name="Barry K."/>
            <person name="Grigoriev I.V."/>
            <person name="Crous P."/>
            <person name="Smith M.E."/>
        </authorList>
    </citation>
    <scope>NUCLEOTIDE SEQUENCE</scope>
    <source>
        <strain evidence="3">NRRL 3115</strain>
    </source>
</reference>